<comment type="caution">
    <text evidence="1">The sequence shown here is derived from an EMBL/GenBank/DDBJ whole genome shotgun (WGS) entry which is preliminary data.</text>
</comment>
<name>A0AAV4S8A2_CAEEX</name>
<organism evidence="1 2">
    <name type="scientific">Caerostris extrusa</name>
    <name type="common">Bark spider</name>
    <name type="synonym">Caerostris bankana</name>
    <dbReference type="NCBI Taxonomy" id="172846"/>
    <lineage>
        <taxon>Eukaryota</taxon>
        <taxon>Metazoa</taxon>
        <taxon>Ecdysozoa</taxon>
        <taxon>Arthropoda</taxon>
        <taxon>Chelicerata</taxon>
        <taxon>Arachnida</taxon>
        <taxon>Araneae</taxon>
        <taxon>Araneomorphae</taxon>
        <taxon>Entelegynae</taxon>
        <taxon>Araneoidea</taxon>
        <taxon>Araneidae</taxon>
        <taxon>Caerostris</taxon>
    </lineage>
</organism>
<dbReference type="Proteomes" id="UP001054945">
    <property type="component" value="Unassembled WGS sequence"/>
</dbReference>
<dbReference type="EMBL" id="BPLR01009216">
    <property type="protein sequence ID" value="GIY30405.1"/>
    <property type="molecule type" value="Genomic_DNA"/>
</dbReference>
<gene>
    <name evidence="1" type="primary">AVEN_246138_1</name>
    <name evidence="1" type="ORF">CEXT_323611</name>
</gene>
<evidence type="ECO:0008006" key="3">
    <source>
        <dbReference type="Google" id="ProtNLM"/>
    </source>
</evidence>
<proteinExistence type="predicted"/>
<reference evidence="1 2" key="1">
    <citation type="submission" date="2021-06" db="EMBL/GenBank/DDBJ databases">
        <title>Caerostris extrusa draft genome.</title>
        <authorList>
            <person name="Kono N."/>
            <person name="Arakawa K."/>
        </authorList>
    </citation>
    <scope>NUCLEOTIDE SEQUENCE [LARGE SCALE GENOMIC DNA]</scope>
</reference>
<dbReference type="AlphaFoldDB" id="A0AAV4S8A2"/>
<sequence length="181" mass="21622">MIAEFIEFEIYLQAQTPLESSKKSKYHRPIMHRFQTHWAKNFVHVCYKNKEQHNIDNRESFPRVTAGIDFSLNAHYIILFRNNRDQSQIACFSRQVFSDRFKCFMDAYKKATADEYQFLLVDFFPTTDGELRLRQSIFKKKGVMGSRREIDSIKPVAPFYPLRVRNKEVQYCHKRADKHAV</sequence>
<evidence type="ECO:0000313" key="2">
    <source>
        <dbReference type="Proteomes" id="UP001054945"/>
    </source>
</evidence>
<evidence type="ECO:0000313" key="1">
    <source>
        <dbReference type="EMBL" id="GIY30405.1"/>
    </source>
</evidence>
<keyword evidence="2" id="KW-1185">Reference proteome</keyword>
<accession>A0AAV4S8A2</accession>
<protein>
    <recommendedName>
        <fullName evidence="3">Transposase</fullName>
    </recommendedName>
</protein>